<dbReference type="SUPFAM" id="SSF51294">
    <property type="entry name" value="Hedgehog/intein (Hint) domain"/>
    <property type="match status" value="1"/>
</dbReference>
<gene>
    <name evidence="4" type="ORF">COX38_00305</name>
</gene>
<dbReference type="InterPro" id="IPR003587">
    <property type="entry name" value="Hint_dom_N"/>
</dbReference>
<evidence type="ECO:0000259" key="3">
    <source>
        <dbReference type="PROSITE" id="PS50819"/>
    </source>
</evidence>
<dbReference type="GO" id="GO:0005506">
    <property type="term" value="F:iron ion binding"/>
    <property type="evidence" value="ECO:0007669"/>
    <property type="project" value="InterPro"/>
</dbReference>
<reference evidence="4 5" key="1">
    <citation type="submission" date="2017-09" db="EMBL/GenBank/DDBJ databases">
        <title>Depth-based differentiation of microbial function through sediment-hosted aquifers and enrichment of novel symbionts in the deep terrestrial subsurface.</title>
        <authorList>
            <person name="Probst A.J."/>
            <person name="Ladd B."/>
            <person name="Jarett J.K."/>
            <person name="Geller-Mcgrath D.E."/>
            <person name="Sieber C.M."/>
            <person name="Emerson J.B."/>
            <person name="Anantharaman K."/>
            <person name="Thomas B.C."/>
            <person name="Malmstrom R."/>
            <person name="Stieglmeier M."/>
            <person name="Klingl A."/>
            <person name="Woyke T."/>
            <person name="Ryan C.M."/>
            <person name="Banfield J.F."/>
        </authorList>
    </citation>
    <scope>NUCLEOTIDE SEQUENCE [LARGE SCALE GENOMIC DNA]</scope>
    <source>
        <strain evidence="4">CG23_combo_of_CG06-09_8_20_14_all_39_25</strain>
    </source>
</reference>
<dbReference type="GO" id="GO:0016539">
    <property type="term" value="P:intein-mediated protein splicing"/>
    <property type="evidence" value="ECO:0007669"/>
    <property type="project" value="InterPro"/>
</dbReference>
<dbReference type="Gene3D" id="2.170.16.10">
    <property type="entry name" value="Hedgehog/Intein (Hint) domain"/>
    <property type="match status" value="1"/>
</dbReference>
<dbReference type="EMBL" id="PCRN01000014">
    <property type="protein sequence ID" value="PIP22487.1"/>
    <property type="molecule type" value="Genomic_DNA"/>
</dbReference>
<dbReference type="InterPro" id="IPR003586">
    <property type="entry name" value="Hint_dom_C"/>
</dbReference>
<dbReference type="GO" id="GO:0004519">
    <property type="term" value="F:endonuclease activity"/>
    <property type="evidence" value="ECO:0007669"/>
    <property type="project" value="InterPro"/>
</dbReference>
<name>A0A2G9YTC9_9BACT</name>
<dbReference type="PROSITE" id="PS50817">
    <property type="entry name" value="INTEIN_N_TER"/>
    <property type="match status" value="1"/>
</dbReference>
<dbReference type="InterPro" id="IPR002871">
    <property type="entry name" value="NIF_FeS_clus_asmbl_NifU_N"/>
</dbReference>
<dbReference type="Gene3D" id="3.90.1010.10">
    <property type="match status" value="2"/>
</dbReference>
<dbReference type="InterPro" id="IPR030934">
    <property type="entry name" value="Intein_C"/>
</dbReference>
<dbReference type="SMART" id="SM00306">
    <property type="entry name" value="HintN"/>
    <property type="match status" value="1"/>
</dbReference>
<comment type="caution">
    <text evidence="4">The sequence shown here is derived from an EMBL/GenBank/DDBJ whole genome shotgun (WGS) entry which is preliminary data.</text>
</comment>
<sequence length="535" mass="62280">MKKIGPYTQKVIEYFKHPKNMGRMKNPDGIGRVGNVTCGDVMWLYIKIGKDKKRREIIKDIKFETFGCLLPREEVLINKGDWEQIRQVQNGDYVLNGNGQNAQVVETSVRKYKGPVLTIIPFVSTFNKFSVTPEHPIFCIKRHWLKSVRKSSKICEWLRIKERELLLIKPRYILAEDLKESDYLVFVSNKKIKDSPLLTKDIMKLVGYYLAEGYTTANDSVLTFAFSKDENNESEKENISELESLLFKITKKRPKERIRRTAKEVYICSRKWASFFASVAGKLAPYKKLSEEIRLLPFEKQWEMVKTYLKGDGNLYRRRVNNIPAYRVATASRKLAIQIQEILTRGDIFSSIKEDTDIERRSYIEGRKVSAKPLYEISFKLERKHKFIHSSGKYFLVPVRKIEKKYYKGNVYNFQVAGRQNSYLVKGFVVHNCVAAIATSSVITDLAKGKTLDEALKIEREGIVKSLGGLPIIKIHCSVLAASALSEAIYDYFKKKKREIPKELEEKHQRIEKEKGEISQRYKEWIKLEEKMHKK</sequence>
<dbReference type="Proteomes" id="UP000229054">
    <property type="component" value="Unassembled WGS sequence"/>
</dbReference>
<keyword evidence="2" id="KW-0651">Protein splicing</keyword>
<keyword evidence="1" id="KW-0068">Autocatalytic cleavage</keyword>
<dbReference type="Gene3D" id="3.10.28.10">
    <property type="entry name" value="Homing endonucleases"/>
    <property type="match status" value="1"/>
</dbReference>
<evidence type="ECO:0000313" key="4">
    <source>
        <dbReference type="EMBL" id="PIP22487.1"/>
    </source>
</evidence>
<dbReference type="GO" id="GO:0051536">
    <property type="term" value="F:iron-sulfur cluster binding"/>
    <property type="evidence" value="ECO:0007669"/>
    <property type="project" value="InterPro"/>
</dbReference>
<protein>
    <recommendedName>
        <fullName evidence="3">DOD-type homing endonuclease domain-containing protein</fullName>
    </recommendedName>
</protein>
<dbReference type="SUPFAM" id="SSF82649">
    <property type="entry name" value="SufE/NifU"/>
    <property type="match status" value="2"/>
</dbReference>
<dbReference type="InterPro" id="IPR036844">
    <property type="entry name" value="Hint_dom_sf"/>
</dbReference>
<organism evidence="4 5">
    <name type="scientific">Candidatus Nealsonbacteria bacterium CG23_combo_of_CG06-09_8_20_14_all_39_25</name>
    <dbReference type="NCBI Taxonomy" id="1974723"/>
    <lineage>
        <taxon>Bacteria</taxon>
        <taxon>Candidatus Nealsoniibacteriota</taxon>
    </lineage>
</organism>
<dbReference type="PROSITE" id="PS50818">
    <property type="entry name" value="INTEIN_C_TER"/>
    <property type="match status" value="1"/>
</dbReference>
<evidence type="ECO:0000256" key="2">
    <source>
        <dbReference type="ARBA" id="ARBA00023000"/>
    </source>
</evidence>
<dbReference type="AlphaFoldDB" id="A0A2G9YTC9"/>
<dbReference type="InterPro" id="IPR004860">
    <property type="entry name" value="LAGLIDADG_dom"/>
</dbReference>
<dbReference type="PROSITE" id="PS50819">
    <property type="entry name" value="INTEIN_ENDONUCLEASE"/>
    <property type="match status" value="1"/>
</dbReference>
<dbReference type="SMART" id="SM00305">
    <property type="entry name" value="HintC"/>
    <property type="match status" value="1"/>
</dbReference>
<dbReference type="GO" id="GO:0016226">
    <property type="term" value="P:iron-sulfur cluster assembly"/>
    <property type="evidence" value="ECO:0007669"/>
    <property type="project" value="InterPro"/>
</dbReference>
<accession>A0A2G9YTC9</accession>
<dbReference type="InterPro" id="IPR006141">
    <property type="entry name" value="Intein_N"/>
</dbReference>
<dbReference type="NCBIfam" id="TIGR01443">
    <property type="entry name" value="intein_Cterm"/>
    <property type="match status" value="1"/>
</dbReference>
<evidence type="ECO:0000313" key="5">
    <source>
        <dbReference type="Proteomes" id="UP000229054"/>
    </source>
</evidence>
<dbReference type="PANTHER" id="PTHR10093">
    <property type="entry name" value="IRON-SULFUR CLUSTER ASSEMBLY ENZYME NIFU HOMOLOG"/>
    <property type="match status" value="1"/>
</dbReference>
<dbReference type="CDD" id="cd06664">
    <property type="entry name" value="IscU_like"/>
    <property type="match status" value="1"/>
</dbReference>
<dbReference type="Pfam" id="PF14528">
    <property type="entry name" value="LAGLIDADG_3"/>
    <property type="match status" value="1"/>
</dbReference>
<dbReference type="Pfam" id="PF01592">
    <property type="entry name" value="NifU_N"/>
    <property type="match status" value="2"/>
</dbReference>
<proteinExistence type="predicted"/>
<evidence type="ECO:0000256" key="1">
    <source>
        <dbReference type="ARBA" id="ARBA00022813"/>
    </source>
</evidence>
<dbReference type="InterPro" id="IPR027434">
    <property type="entry name" value="Homing_endonucl"/>
</dbReference>
<feature type="domain" description="DOD-type homing endonuclease" evidence="3">
    <location>
        <begin position="205"/>
        <end position="348"/>
    </location>
</feature>
<dbReference type="InterPro" id="IPR004042">
    <property type="entry name" value="Intein_endonuc_central"/>
</dbReference>